<name>A0A5J5DK89_9PERO</name>
<feature type="non-terminal residue" evidence="1">
    <location>
        <position position="445"/>
    </location>
</feature>
<dbReference type="Proteomes" id="UP000327493">
    <property type="component" value="Chromosome 4"/>
</dbReference>
<sequence length="445" mass="49250">MHNETLHRPVNPSGRILQLPEVAEEKSFCPFLIWCWLRKGGMSEGGMTRGEEEREEWRDRRPEGVRVDLGLLLLPGCSLQLHQGRVARSPNVGHLVLRGGAEGLHSEWLLPPPEIILTGTGAGREPGITGGPMSPETAPSPSLCGNGRIRMALFQPRTNQEVRAMYKKGAQCEGQRLVQLSTGCLDQASVGQSEASFRPGGQAAAHGYEKAPRQQKATKLTEQNHQHQHNQLNYHILAGSPTAVNCRKHILINHKRTLSHCSMFHLEQMTNVIRLQAHSIGQDTLGFCEIRLVSLPAHTAKISREDCQEKPSMMAARHHLFKLGTEQIKPPCDRGNSTAMFFCKDNGGGASSDVEGCRDGWVDSSANIPKNDNCQGDVVNVFEESSQPIIQSTLRICGRPRADFLCTVMEKIETQSGHQTTSTRGLGDYECKCDHKTESEDVYWK</sequence>
<protein>
    <submittedName>
        <fullName evidence="1">Uncharacterized protein</fullName>
    </submittedName>
</protein>
<dbReference type="EMBL" id="VOFY01000004">
    <property type="protein sequence ID" value="KAA8593610.1"/>
    <property type="molecule type" value="Genomic_DNA"/>
</dbReference>
<evidence type="ECO:0000313" key="2">
    <source>
        <dbReference type="Proteomes" id="UP000327493"/>
    </source>
</evidence>
<reference evidence="1 2" key="1">
    <citation type="submission" date="2019-08" db="EMBL/GenBank/DDBJ databases">
        <title>A chromosome-level genome assembly, high-density linkage maps, and genome scans reveal the genomic architecture of hybrid incompatibilities underlying speciation via character displacement in darters (Percidae: Etheostominae).</title>
        <authorList>
            <person name="Moran R.L."/>
            <person name="Catchen J.M."/>
            <person name="Fuller R.C."/>
        </authorList>
    </citation>
    <scope>NUCLEOTIDE SEQUENCE [LARGE SCALE GENOMIC DNA]</scope>
    <source>
        <strain evidence="1">EspeVRDwgs_2016</strain>
        <tissue evidence="1">Muscle</tissue>
    </source>
</reference>
<keyword evidence="2" id="KW-1185">Reference proteome</keyword>
<proteinExistence type="predicted"/>
<organism evidence="1 2">
    <name type="scientific">Etheostoma spectabile</name>
    <name type="common">orangethroat darter</name>
    <dbReference type="NCBI Taxonomy" id="54343"/>
    <lineage>
        <taxon>Eukaryota</taxon>
        <taxon>Metazoa</taxon>
        <taxon>Chordata</taxon>
        <taxon>Craniata</taxon>
        <taxon>Vertebrata</taxon>
        <taxon>Euteleostomi</taxon>
        <taxon>Actinopterygii</taxon>
        <taxon>Neopterygii</taxon>
        <taxon>Teleostei</taxon>
        <taxon>Neoteleostei</taxon>
        <taxon>Acanthomorphata</taxon>
        <taxon>Eupercaria</taxon>
        <taxon>Perciformes</taxon>
        <taxon>Percoidei</taxon>
        <taxon>Percidae</taxon>
        <taxon>Etheostomatinae</taxon>
        <taxon>Etheostoma</taxon>
    </lineage>
</organism>
<gene>
    <name evidence="1" type="ORF">FQN60_009726</name>
</gene>
<dbReference type="AlphaFoldDB" id="A0A5J5DK89"/>
<accession>A0A5J5DK89</accession>
<comment type="caution">
    <text evidence="1">The sequence shown here is derived from an EMBL/GenBank/DDBJ whole genome shotgun (WGS) entry which is preliminary data.</text>
</comment>
<evidence type="ECO:0000313" key="1">
    <source>
        <dbReference type="EMBL" id="KAA8593610.1"/>
    </source>
</evidence>